<feature type="domain" description="GmrSD restriction endonucleases N-terminal" evidence="1">
    <location>
        <begin position="3"/>
        <end position="154"/>
    </location>
</feature>
<accession>A0A6N4WBS7</accession>
<dbReference type="PANTHER" id="PTHR39639">
    <property type="entry name" value="CHROMOSOME 16, WHOLE GENOME SHOTGUN SEQUENCE"/>
    <property type="match status" value="1"/>
</dbReference>
<sequence length="340" mass="38137">MLNLYKDKEIRIRPEFQRIFRWPIEKQSRLIESLLLDIPLPPIFVSQSDDAIWEVVDGLQRLSTILKFTGDLRDEDTGKVEEPSTLTRTKYIPSLEGVTYSNLPQAVKIQFKRARLDFRILLKESDPAVKFELFDRLNSGGVATSPQEVRSAILLMTSPSLFAALQSLRKDERVVDALSLTERQEAEQYDLELIVRFIVFQRSTAEELASFADIDTYLTDKVLELAESGDDAADLVRLAEDMFAVASTIGSSTFRRFDTARGRTIGGFSVSAFEAASAGIASRVADWLALSDDERSAKLIYAMAALWTDDEFLKYSGGGVRATTRAPRMPSIGKRIFALD</sequence>
<dbReference type="PANTHER" id="PTHR39639:SF1">
    <property type="entry name" value="DUF262 DOMAIN-CONTAINING PROTEIN"/>
    <property type="match status" value="1"/>
</dbReference>
<gene>
    <name evidence="2" type="ORF">MANY_38260</name>
</gene>
<evidence type="ECO:0000313" key="2">
    <source>
        <dbReference type="EMBL" id="BBZ78489.1"/>
    </source>
</evidence>
<protein>
    <recommendedName>
        <fullName evidence="1">GmrSD restriction endonucleases N-terminal domain-containing protein</fullName>
    </recommendedName>
</protein>
<dbReference type="EMBL" id="AP022620">
    <property type="protein sequence ID" value="BBZ78489.1"/>
    <property type="molecule type" value="Genomic_DNA"/>
</dbReference>
<dbReference type="InterPro" id="IPR004919">
    <property type="entry name" value="GmrSD_N"/>
</dbReference>
<dbReference type="KEGG" id="many:MANY_38260"/>
<keyword evidence="3" id="KW-1185">Reference proteome</keyword>
<evidence type="ECO:0000313" key="3">
    <source>
        <dbReference type="Proteomes" id="UP000467249"/>
    </source>
</evidence>
<organism evidence="2 3">
    <name type="scientific">Mycolicibacterium anyangense</name>
    <dbReference type="NCBI Taxonomy" id="1431246"/>
    <lineage>
        <taxon>Bacteria</taxon>
        <taxon>Bacillati</taxon>
        <taxon>Actinomycetota</taxon>
        <taxon>Actinomycetes</taxon>
        <taxon>Mycobacteriales</taxon>
        <taxon>Mycobacteriaceae</taxon>
        <taxon>Mycolicibacterium</taxon>
    </lineage>
</organism>
<dbReference type="Pfam" id="PF03235">
    <property type="entry name" value="GmrSD_N"/>
    <property type="match status" value="1"/>
</dbReference>
<evidence type="ECO:0000259" key="1">
    <source>
        <dbReference type="Pfam" id="PF03235"/>
    </source>
</evidence>
<name>A0A6N4WBS7_9MYCO</name>
<reference evidence="2 3" key="1">
    <citation type="journal article" date="2019" name="Emerg. Microbes Infect.">
        <title>Comprehensive subspecies identification of 175 nontuberculous mycobacteria species based on 7547 genomic profiles.</title>
        <authorList>
            <person name="Matsumoto Y."/>
            <person name="Kinjo T."/>
            <person name="Motooka D."/>
            <person name="Nabeya D."/>
            <person name="Jung N."/>
            <person name="Uechi K."/>
            <person name="Horii T."/>
            <person name="Iida T."/>
            <person name="Fujita J."/>
            <person name="Nakamura S."/>
        </authorList>
    </citation>
    <scope>NUCLEOTIDE SEQUENCE [LARGE SCALE GENOMIC DNA]</scope>
    <source>
        <strain evidence="2 3">JCM 30275</strain>
    </source>
</reference>
<proteinExistence type="predicted"/>
<dbReference type="Proteomes" id="UP000467249">
    <property type="component" value="Chromosome"/>
</dbReference>
<dbReference type="AlphaFoldDB" id="A0A6N4WBS7"/>